<reference evidence="2 3" key="1">
    <citation type="journal article" date="2015" name="Genome Biol. Evol.">
        <title>Comparative Genomics of a Bacterivorous Green Alga Reveals Evolutionary Causalities and Consequences of Phago-Mixotrophic Mode of Nutrition.</title>
        <authorList>
            <person name="Burns J.A."/>
            <person name="Paasch A."/>
            <person name="Narechania A."/>
            <person name="Kim E."/>
        </authorList>
    </citation>
    <scope>NUCLEOTIDE SEQUENCE [LARGE SCALE GENOMIC DNA]</scope>
    <source>
        <strain evidence="2 3">PLY_AMNH</strain>
    </source>
</reference>
<evidence type="ECO:0000256" key="1">
    <source>
        <dbReference type="SAM" id="MobiDB-lite"/>
    </source>
</evidence>
<feature type="region of interest" description="Disordered" evidence="1">
    <location>
        <begin position="422"/>
        <end position="455"/>
    </location>
</feature>
<gene>
    <name evidence="2" type="ORF">CYMTET_28366</name>
</gene>
<dbReference type="AlphaFoldDB" id="A0AAE0FN43"/>
<feature type="compositionally biased region" description="Basic and acidic residues" evidence="1">
    <location>
        <begin position="429"/>
        <end position="448"/>
    </location>
</feature>
<evidence type="ECO:0000313" key="2">
    <source>
        <dbReference type="EMBL" id="KAK3262794.1"/>
    </source>
</evidence>
<keyword evidence="3" id="KW-1185">Reference proteome</keyword>
<protein>
    <submittedName>
        <fullName evidence="2">Uncharacterized protein</fullName>
    </submittedName>
</protein>
<organism evidence="2 3">
    <name type="scientific">Cymbomonas tetramitiformis</name>
    <dbReference type="NCBI Taxonomy" id="36881"/>
    <lineage>
        <taxon>Eukaryota</taxon>
        <taxon>Viridiplantae</taxon>
        <taxon>Chlorophyta</taxon>
        <taxon>Pyramimonadophyceae</taxon>
        <taxon>Pyramimonadales</taxon>
        <taxon>Pyramimonadaceae</taxon>
        <taxon>Cymbomonas</taxon>
    </lineage>
</organism>
<sequence length="455" mass="51657">NVDVLLQYYPIDLTKRDFMRKAATDEQDMLNDVMMTAFANQTIVHRTMREVVKHTGGDAARQEWDRLYETKLKWTAGSELPLPNELCESKNWKRMAPQLKTLKYNRMHSLGEAVDAEEYGSNAPDWLFGGQLGWAGYFREPECIKPRTSWQERVMPATQVVTHMVGPPHNVRHGLMRALGYHHYYPVDMFHMQFPMDNSRILAVADVPKSGLFFQGGIEDYKAFVKKMIGIAAVVGRTFAAPVIDCRSAVRAEFRDLRYEELITRGPVMEEFFQQIPCPDVEGGMCCVWTPAWCERDSVVLPVDVDFWQGFLRPEEMATVDATGKMKGDAAPAEQSLGFDLDDWMEKHVTTASLDVSTLQNMLELQDKALVFIKFSADPDGNEMSRNVASSLRYGKGAKYAPKWIKQELLGIHCVDLKVHMQPQSPQRQAREDAQKESRIGARVREAGPSDVVAI</sequence>
<proteinExistence type="predicted"/>
<name>A0AAE0FN43_9CHLO</name>
<dbReference type="Proteomes" id="UP001190700">
    <property type="component" value="Unassembled WGS sequence"/>
</dbReference>
<comment type="caution">
    <text evidence="2">The sequence shown here is derived from an EMBL/GenBank/DDBJ whole genome shotgun (WGS) entry which is preliminary data.</text>
</comment>
<feature type="non-terminal residue" evidence="2">
    <location>
        <position position="1"/>
    </location>
</feature>
<evidence type="ECO:0000313" key="3">
    <source>
        <dbReference type="Proteomes" id="UP001190700"/>
    </source>
</evidence>
<accession>A0AAE0FN43</accession>
<dbReference type="EMBL" id="LGRX02015945">
    <property type="protein sequence ID" value="KAK3262794.1"/>
    <property type="molecule type" value="Genomic_DNA"/>
</dbReference>